<dbReference type="Pfam" id="PF13491">
    <property type="entry name" value="FtsK_4TM"/>
    <property type="match status" value="1"/>
</dbReference>
<dbReference type="Gene3D" id="3.30.980.40">
    <property type="match status" value="1"/>
</dbReference>
<dbReference type="Pfam" id="PF01580">
    <property type="entry name" value="FtsK_SpoIIIE"/>
    <property type="match status" value="1"/>
</dbReference>
<evidence type="ECO:0000256" key="10">
    <source>
        <dbReference type="ARBA" id="ARBA00023125"/>
    </source>
</evidence>
<dbReference type="HOGENOM" id="CLU_001981_9_7_9"/>
<evidence type="ECO:0000256" key="4">
    <source>
        <dbReference type="ARBA" id="ARBA00022618"/>
    </source>
</evidence>
<dbReference type="PROSITE" id="PS50901">
    <property type="entry name" value="FTSK"/>
    <property type="match status" value="1"/>
</dbReference>
<evidence type="ECO:0000256" key="6">
    <source>
        <dbReference type="ARBA" id="ARBA00022741"/>
    </source>
</evidence>
<dbReference type="PATRIC" id="fig|748449.3.peg.693"/>
<evidence type="ECO:0000256" key="12">
    <source>
        <dbReference type="ARBA" id="ARBA00023306"/>
    </source>
</evidence>
<feature type="binding site" evidence="15">
    <location>
        <begin position="449"/>
        <end position="456"/>
    </location>
    <ligand>
        <name>ATP</name>
        <dbReference type="ChEBI" id="CHEBI:30616"/>
    </ligand>
</feature>
<feature type="region of interest" description="Disordered" evidence="16">
    <location>
        <begin position="210"/>
        <end position="289"/>
    </location>
</feature>
<dbReference type="GO" id="GO:0051301">
    <property type="term" value="P:cell division"/>
    <property type="evidence" value="ECO:0007669"/>
    <property type="project" value="UniProtKB-KW"/>
</dbReference>
<dbReference type="SMART" id="SM00843">
    <property type="entry name" value="Ftsk_gamma"/>
    <property type="match status" value="1"/>
</dbReference>
<evidence type="ECO:0000256" key="8">
    <source>
        <dbReference type="ARBA" id="ARBA00022840"/>
    </source>
</evidence>
<dbReference type="PANTHER" id="PTHR22683:SF41">
    <property type="entry name" value="DNA TRANSLOCASE FTSK"/>
    <property type="match status" value="1"/>
</dbReference>
<dbReference type="GO" id="GO:0005886">
    <property type="term" value="C:plasma membrane"/>
    <property type="evidence" value="ECO:0007669"/>
    <property type="project" value="UniProtKB-SubCell"/>
</dbReference>
<evidence type="ECO:0000256" key="7">
    <source>
        <dbReference type="ARBA" id="ARBA00022829"/>
    </source>
</evidence>
<keyword evidence="3" id="KW-1003">Cell membrane</keyword>
<evidence type="ECO:0000256" key="17">
    <source>
        <dbReference type="SAM" id="Phobius"/>
    </source>
</evidence>
<name>L0K9B9_HALHC</name>
<dbReference type="InterPro" id="IPR018541">
    <property type="entry name" value="Ftsk_gamma"/>
</dbReference>
<keyword evidence="8 15" id="KW-0067">ATP-binding</keyword>
<feature type="compositionally biased region" description="Basic residues" evidence="16">
    <location>
        <begin position="275"/>
        <end position="286"/>
    </location>
</feature>
<keyword evidence="20" id="KW-1185">Reference proteome</keyword>
<feature type="compositionally biased region" description="Basic and acidic residues" evidence="16">
    <location>
        <begin position="210"/>
        <end position="228"/>
    </location>
</feature>
<evidence type="ECO:0000256" key="3">
    <source>
        <dbReference type="ARBA" id="ARBA00022475"/>
    </source>
</evidence>
<keyword evidence="4" id="KW-0132">Cell division</keyword>
<feature type="transmembrane region" description="Helical" evidence="17">
    <location>
        <begin position="139"/>
        <end position="161"/>
    </location>
</feature>
<evidence type="ECO:0000256" key="15">
    <source>
        <dbReference type="PROSITE-ProRule" id="PRU00289"/>
    </source>
</evidence>
<feature type="transmembrane region" description="Helical" evidence="17">
    <location>
        <begin position="49"/>
        <end position="71"/>
    </location>
</feature>
<comment type="subunit">
    <text evidence="14">Homohexamer. Forms a ring that surrounds DNA.</text>
</comment>
<reference evidence="20" key="1">
    <citation type="submission" date="2012-02" db="EMBL/GenBank/DDBJ databases">
        <title>The complete genome of Halobacteroides halobius DSM 5150.</title>
        <authorList>
            <person name="Lucas S."/>
            <person name="Copeland A."/>
            <person name="Lapidus A."/>
            <person name="Glavina del Rio T."/>
            <person name="Dalin E."/>
            <person name="Tice H."/>
            <person name="Bruce D."/>
            <person name="Goodwin L."/>
            <person name="Pitluck S."/>
            <person name="Peters L."/>
            <person name="Mikhailova N."/>
            <person name="Gu W."/>
            <person name="Kyrpides N."/>
            <person name="Mavromatis K."/>
            <person name="Ivanova N."/>
            <person name="Brettin T."/>
            <person name="Detter J.C."/>
            <person name="Han C."/>
            <person name="Larimer F."/>
            <person name="Land M."/>
            <person name="Hauser L."/>
            <person name="Markowitz V."/>
            <person name="Cheng J.-F."/>
            <person name="Hugenholtz P."/>
            <person name="Woyke T."/>
            <person name="Wu D."/>
            <person name="Tindall B."/>
            <person name="Pomrenke H."/>
            <person name="Brambilla E."/>
            <person name="Klenk H.-P."/>
            <person name="Eisen J.A."/>
        </authorList>
    </citation>
    <scope>NUCLEOTIDE SEQUENCE [LARGE SCALE GENOMIC DNA]</scope>
    <source>
        <strain evidence="20">ATCC 35273 / DSM 5150 / MD-1</strain>
    </source>
</reference>
<dbReference type="EMBL" id="CP003359">
    <property type="protein sequence ID" value="AGB40708.1"/>
    <property type="molecule type" value="Genomic_DNA"/>
</dbReference>
<comment type="subcellular location">
    <subcellularLocation>
        <location evidence="1">Cell membrane</location>
        <topology evidence="1">Multi-pass membrane protein</topology>
    </subcellularLocation>
</comment>
<evidence type="ECO:0000259" key="18">
    <source>
        <dbReference type="PROSITE" id="PS50901"/>
    </source>
</evidence>
<dbReference type="InterPro" id="IPR027417">
    <property type="entry name" value="P-loop_NTPase"/>
</dbReference>
<keyword evidence="5 17" id="KW-0812">Transmembrane</keyword>
<dbReference type="SUPFAM" id="SSF46785">
    <property type="entry name" value="Winged helix' DNA-binding domain"/>
    <property type="match status" value="1"/>
</dbReference>
<accession>L0K9B9</accession>
<dbReference type="InterPro" id="IPR025199">
    <property type="entry name" value="FtsK_4TM"/>
</dbReference>
<dbReference type="InterPro" id="IPR050206">
    <property type="entry name" value="FtsK/SpoIIIE/SftA"/>
</dbReference>
<keyword evidence="9 17" id="KW-1133">Transmembrane helix</keyword>
<keyword evidence="7" id="KW-0159">Chromosome partition</keyword>
<dbReference type="InterPro" id="IPR036388">
    <property type="entry name" value="WH-like_DNA-bd_sf"/>
</dbReference>
<evidence type="ECO:0000256" key="1">
    <source>
        <dbReference type="ARBA" id="ARBA00004651"/>
    </source>
</evidence>
<proteinExistence type="inferred from homology"/>
<dbReference type="InterPro" id="IPR041027">
    <property type="entry name" value="FtsK_alpha"/>
</dbReference>
<dbReference type="Proteomes" id="UP000010880">
    <property type="component" value="Chromosome"/>
</dbReference>
<feature type="transmembrane region" description="Helical" evidence="17">
    <location>
        <begin position="107"/>
        <end position="127"/>
    </location>
</feature>
<evidence type="ECO:0000313" key="20">
    <source>
        <dbReference type="Proteomes" id="UP000010880"/>
    </source>
</evidence>
<dbReference type="Pfam" id="PF17854">
    <property type="entry name" value="FtsK_alpha"/>
    <property type="match status" value="1"/>
</dbReference>
<gene>
    <name evidence="19" type="ordered locus">Halha_0735</name>
</gene>
<dbReference type="KEGG" id="hhl:Halha_0735"/>
<feature type="domain" description="FtsK" evidence="18">
    <location>
        <begin position="432"/>
        <end position="619"/>
    </location>
</feature>
<dbReference type="GO" id="GO:0003677">
    <property type="term" value="F:DNA binding"/>
    <property type="evidence" value="ECO:0007669"/>
    <property type="project" value="UniProtKB-KW"/>
</dbReference>
<feature type="transmembrane region" description="Helical" evidence="17">
    <location>
        <begin position="16"/>
        <end position="43"/>
    </location>
</feature>
<dbReference type="SMART" id="SM00382">
    <property type="entry name" value="AAA"/>
    <property type="match status" value="1"/>
</dbReference>
<keyword evidence="6 15" id="KW-0547">Nucleotide-binding</keyword>
<dbReference type="eggNOG" id="COG1674">
    <property type="taxonomic scope" value="Bacteria"/>
</dbReference>
<evidence type="ECO:0000256" key="11">
    <source>
        <dbReference type="ARBA" id="ARBA00023136"/>
    </source>
</evidence>
<comment type="similarity">
    <text evidence="2">Belongs to the FtsK/SpoIIIE/SftA family.</text>
</comment>
<dbReference type="GO" id="GO:0005524">
    <property type="term" value="F:ATP binding"/>
    <property type="evidence" value="ECO:0007669"/>
    <property type="project" value="UniProtKB-UniRule"/>
</dbReference>
<dbReference type="STRING" id="748449.Halha_0735"/>
<dbReference type="AlphaFoldDB" id="L0K9B9"/>
<dbReference type="SUPFAM" id="SSF52540">
    <property type="entry name" value="P-loop containing nucleoside triphosphate hydrolases"/>
    <property type="match status" value="1"/>
</dbReference>
<dbReference type="OrthoDB" id="9807790at2"/>
<keyword evidence="10" id="KW-0238">DNA-binding</keyword>
<dbReference type="Gene3D" id="1.10.10.10">
    <property type="entry name" value="Winged helix-like DNA-binding domain superfamily/Winged helix DNA-binding domain"/>
    <property type="match status" value="1"/>
</dbReference>
<organism evidence="19 20">
    <name type="scientific">Halobacteroides halobius (strain ATCC 35273 / DSM 5150 / MD-1)</name>
    <dbReference type="NCBI Taxonomy" id="748449"/>
    <lineage>
        <taxon>Bacteria</taxon>
        <taxon>Bacillati</taxon>
        <taxon>Bacillota</taxon>
        <taxon>Clostridia</taxon>
        <taxon>Halanaerobiales</taxon>
        <taxon>Halobacteroidaceae</taxon>
        <taxon>Halobacteroides</taxon>
    </lineage>
</organism>
<evidence type="ECO:0000256" key="13">
    <source>
        <dbReference type="ARBA" id="ARBA00024986"/>
    </source>
</evidence>
<dbReference type="PANTHER" id="PTHR22683">
    <property type="entry name" value="SPORULATION PROTEIN RELATED"/>
    <property type="match status" value="1"/>
</dbReference>
<evidence type="ECO:0000256" key="2">
    <source>
        <dbReference type="ARBA" id="ARBA00006474"/>
    </source>
</evidence>
<evidence type="ECO:0000256" key="14">
    <source>
        <dbReference type="ARBA" id="ARBA00025923"/>
    </source>
</evidence>
<evidence type="ECO:0000256" key="9">
    <source>
        <dbReference type="ARBA" id="ARBA00022989"/>
    </source>
</evidence>
<dbReference type="Gene3D" id="3.40.50.300">
    <property type="entry name" value="P-loop containing nucleotide triphosphate hydrolases"/>
    <property type="match status" value="1"/>
</dbReference>
<evidence type="ECO:0000313" key="19">
    <source>
        <dbReference type="EMBL" id="AGB40708.1"/>
    </source>
</evidence>
<dbReference type="InterPro" id="IPR036390">
    <property type="entry name" value="WH_DNA-bd_sf"/>
</dbReference>
<dbReference type="Pfam" id="PF09397">
    <property type="entry name" value="FtsK_gamma"/>
    <property type="match status" value="1"/>
</dbReference>
<dbReference type="InterPro" id="IPR002543">
    <property type="entry name" value="FtsK_dom"/>
</dbReference>
<keyword evidence="12" id="KW-0131">Cell cycle</keyword>
<protein>
    <submittedName>
        <fullName evidence="19">DNA segregation ATPase, FtsK/SpoIIIE family</fullName>
    </submittedName>
</protein>
<dbReference type="InterPro" id="IPR003593">
    <property type="entry name" value="AAA+_ATPase"/>
</dbReference>
<dbReference type="CDD" id="cd01127">
    <property type="entry name" value="TrwB_TraG_TraD_VirD4"/>
    <property type="match status" value="1"/>
</dbReference>
<feature type="transmembrane region" description="Helical" evidence="17">
    <location>
        <begin position="83"/>
        <end position="101"/>
    </location>
</feature>
<keyword evidence="11 17" id="KW-0472">Membrane</keyword>
<evidence type="ECO:0000256" key="5">
    <source>
        <dbReference type="ARBA" id="ARBA00022692"/>
    </source>
</evidence>
<dbReference type="RefSeq" id="WP_015326434.1">
    <property type="nucleotide sequence ID" value="NC_019978.1"/>
</dbReference>
<evidence type="ECO:0000256" key="16">
    <source>
        <dbReference type="SAM" id="MobiDB-lite"/>
    </source>
</evidence>
<dbReference type="GO" id="GO:0007059">
    <property type="term" value="P:chromosome segregation"/>
    <property type="evidence" value="ECO:0007669"/>
    <property type="project" value="UniProtKB-KW"/>
</dbReference>
<feature type="compositionally biased region" description="Basic and acidic residues" evidence="16">
    <location>
        <begin position="238"/>
        <end position="255"/>
    </location>
</feature>
<sequence>MKEALNIIIKKRKFELAGFIVFVVGILAELSFFTNVGVIGSWIAYSLNILFGQGRFFIPIFISWWGIAIIYKSQVKIRVSSRYVGTMILFIVFLAICHLGIKHPNELKQALAGETGGGLIGGFLLYLLRKGFADLGSKIILLSLGIIGFLLVMDILLANVIEWFRDKYHLFVNKIFNFKKQLFDLKNKKTKFKKKKGLINKITNYFKKDKSSSTKKNEEEKGKSEIKDSNNLTLKSEAQQKKNSKEQIKSAKKEVAVSQSSRKKTNKKVKQEKTRSKKRKPNKKTKKQQEIIKQAKNNEDYQLPPLSLLNEVTDKEATFVDKTQILQQTLDNFGVNAKITDVHCGPTITRYEIQPAPGVKVSKIVNLADDIALSLAASDVRIEAPIPGKAAVGIEVPNNEQTLVTLREVLASDKFKAEDSKLTIGLGNDIAGESMTADLAKMPHMLVAGATGSGKSVFINSIINSILRKATPKEVKFLLVDPKMVELTAYQGIPHLVSPVVTDAKKAATALRWVVKEMENRYELFAGSNARGIESYNQKIDDDPLPYVVVIIDELADLMMVSASEVEDAICRLAQKARAAGIHMILATQRPSVDVVTGVIKANIPTRVSFSLSSQADSRTILDTGGAEKLLGQGDMLFAPVGSNQPIRLQGAFISEDEVKKMVKFVKEQAKPNFADQIADIKDSNVEIELDDEKDDLYEEAVKLVVNNRASISFLQRKLSIGYNRAARMIDKMEEENIVGPHRGSKAREVLISKEELNQMLKE</sequence>
<comment type="function">
    <text evidence="13">Essential cell division protein that coordinates cell division and chromosome segregation. The N-terminus is involved in assembly of the cell-division machinery. The C-terminus functions as a DNA motor that moves dsDNA in an ATP-dependent manner towards the dif recombination site, which is located within the replication terminus region. Required for activation of the Xer recombinase, allowing activation of chromosome unlinking by recombination.</text>
</comment>